<evidence type="ECO:0000313" key="1">
    <source>
        <dbReference type="EMBL" id="GBL94659.1"/>
    </source>
</evidence>
<dbReference type="AlphaFoldDB" id="A0A4Y2BSJ7"/>
<evidence type="ECO:0000313" key="2">
    <source>
        <dbReference type="Proteomes" id="UP000499080"/>
    </source>
</evidence>
<proteinExistence type="predicted"/>
<dbReference type="Proteomes" id="UP000499080">
    <property type="component" value="Unassembled WGS sequence"/>
</dbReference>
<name>A0A4Y2BSJ7_ARAVE</name>
<keyword evidence="2" id="KW-1185">Reference proteome</keyword>
<reference evidence="1 2" key="1">
    <citation type="journal article" date="2019" name="Sci. Rep.">
        <title>Orb-weaving spider Araneus ventricosus genome elucidates the spidroin gene catalogue.</title>
        <authorList>
            <person name="Kono N."/>
            <person name="Nakamura H."/>
            <person name="Ohtoshi R."/>
            <person name="Moran D.A.P."/>
            <person name="Shinohara A."/>
            <person name="Yoshida Y."/>
            <person name="Fujiwara M."/>
            <person name="Mori M."/>
            <person name="Tomita M."/>
            <person name="Arakawa K."/>
        </authorList>
    </citation>
    <scope>NUCLEOTIDE SEQUENCE [LARGE SCALE GENOMIC DNA]</scope>
</reference>
<comment type="caution">
    <text evidence="1">The sequence shown here is derived from an EMBL/GenBank/DDBJ whole genome shotgun (WGS) entry which is preliminary data.</text>
</comment>
<organism evidence="1 2">
    <name type="scientific">Araneus ventricosus</name>
    <name type="common">Orbweaver spider</name>
    <name type="synonym">Epeira ventricosa</name>
    <dbReference type="NCBI Taxonomy" id="182803"/>
    <lineage>
        <taxon>Eukaryota</taxon>
        <taxon>Metazoa</taxon>
        <taxon>Ecdysozoa</taxon>
        <taxon>Arthropoda</taxon>
        <taxon>Chelicerata</taxon>
        <taxon>Arachnida</taxon>
        <taxon>Araneae</taxon>
        <taxon>Araneomorphae</taxon>
        <taxon>Entelegynae</taxon>
        <taxon>Araneoidea</taxon>
        <taxon>Araneidae</taxon>
        <taxon>Araneus</taxon>
    </lineage>
</organism>
<gene>
    <name evidence="1" type="ORF">AVEN_83975_1</name>
</gene>
<accession>A0A4Y2BSJ7</accession>
<sequence length="115" mass="13398">MGLTYPQILLTQGYSKFNSKLFSRDRVYKERQTQVGVYNRKHHPNGNARRCRYDKPIKSGNISFSDSLYSDSTYTIQVLINILTMQLFTLHSGCAWNGESLSNYEVFQGHLQLRR</sequence>
<protein>
    <submittedName>
        <fullName evidence="1">Uncharacterized protein</fullName>
    </submittedName>
</protein>
<dbReference type="EMBL" id="BGPR01000104">
    <property type="protein sequence ID" value="GBL94659.1"/>
    <property type="molecule type" value="Genomic_DNA"/>
</dbReference>